<reference evidence="2 3" key="1">
    <citation type="journal article" date="2019" name="Genome Biol. Evol.">
        <title>Nanopore Sequencing Significantly Improves Genome Assembly of the Protozoan Parasite Trypanosoma cruzi.</title>
        <authorList>
            <person name="Diaz-Viraque F."/>
            <person name="Pita S."/>
            <person name="Greif G."/>
            <person name="de Souza R.C.M."/>
            <person name="Iraola G."/>
            <person name="Robello C."/>
        </authorList>
    </citation>
    <scope>NUCLEOTIDE SEQUENCE [LARGE SCALE GENOMIC DNA]</scope>
    <source>
        <strain evidence="2 3">Berenice</strain>
    </source>
</reference>
<dbReference type="EMBL" id="JABDHM010000016">
    <property type="protein sequence ID" value="KAF5223902.1"/>
    <property type="molecule type" value="Genomic_DNA"/>
</dbReference>
<evidence type="ECO:0000313" key="3">
    <source>
        <dbReference type="Proteomes" id="UP000583944"/>
    </source>
</evidence>
<dbReference type="InterPro" id="IPR029041">
    <property type="entry name" value="FAD-linked_oxidoreductase-like"/>
</dbReference>
<name>A0A7J6YBE1_TRYCR</name>
<dbReference type="Proteomes" id="UP000583944">
    <property type="component" value="Unassembled WGS sequence"/>
</dbReference>
<dbReference type="VEuPathDB" id="TriTrypDB:BCY84_05345"/>
<evidence type="ECO:0000313" key="2">
    <source>
        <dbReference type="EMBL" id="KAF5223902.1"/>
    </source>
</evidence>
<dbReference type="SUPFAM" id="SSF51730">
    <property type="entry name" value="FAD-linked oxidoreductase"/>
    <property type="match status" value="2"/>
</dbReference>
<accession>A0A7J6YBE1</accession>
<dbReference type="GO" id="GO:0016491">
    <property type="term" value="F:oxidoreductase activity"/>
    <property type="evidence" value="ECO:0007669"/>
    <property type="project" value="UniProtKB-KW"/>
</dbReference>
<keyword evidence="1" id="KW-0560">Oxidoreductase</keyword>
<organism evidence="2 3">
    <name type="scientific">Trypanosoma cruzi</name>
    <dbReference type="NCBI Taxonomy" id="5693"/>
    <lineage>
        <taxon>Eukaryota</taxon>
        <taxon>Discoba</taxon>
        <taxon>Euglenozoa</taxon>
        <taxon>Kinetoplastea</taxon>
        <taxon>Metakinetoplastina</taxon>
        <taxon>Trypanosomatida</taxon>
        <taxon>Trypanosomatidae</taxon>
        <taxon>Trypanosoma</taxon>
        <taxon>Schizotrypanum</taxon>
    </lineage>
</organism>
<protein>
    <recommendedName>
        <fullName evidence="4">Methylenetetrahydrofolate reductase (NAD(P)H)</fullName>
    </recommendedName>
</protein>
<dbReference type="AlphaFoldDB" id="A0A7J6YBE1"/>
<dbReference type="Gene3D" id="3.20.20.220">
    <property type="match status" value="1"/>
</dbReference>
<evidence type="ECO:0000256" key="1">
    <source>
        <dbReference type="ARBA" id="ARBA00023002"/>
    </source>
</evidence>
<comment type="caution">
    <text evidence="2">The sequence shown here is derived from an EMBL/GenBank/DDBJ whole genome shotgun (WGS) entry which is preliminary data.</text>
</comment>
<evidence type="ECO:0008006" key="4">
    <source>
        <dbReference type="Google" id="ProtNLM"/>
    </source>
</evidence>
<proteinExistence type="predicted"/>
<sequence>MTPLHCQGGGGNCNSREVYVVDAICEGRCGDKKTEEDGAMRNWQRTLHSRMFPPLVGEGFTFGVELLSPRDPSLSSTFCDAVALVRPYRPAYYILPMKAPYFTDSGCSGLQTAVDCVRQIGGRVILTVTATMSADDNNNMAATYEGVRRILHDFVVKRGGDSLLLLRGDAMLQRQGDQASSQTKERHGDFQDSVELLQFVAREVKGLADAPVSLFSSGYSQGHPMDRIWDGDRQASLSFMEELSNGINERGVDNTGHLSTRTWDAACVNVRKLIHRVEQVLSLRDVPSDLPYDARQRAVQTLVREKILRHGVRGIITQMLTSAEEFNAYVNDVRRELRHADAGELVDEVVVWPTIMAPLAAEEYTRLLLFTKTIPSAAVQQALRAYRDGLKAAVASATRLGTSDEEKVCALMSTKTALEETFRRRLEDETLAMCRTLFLSGHRHLNCSAFKSTYLPLLLRLLDRLQEEANGHCGASPARGSCPSFL</sequence>
<dbReference type="VEuPathDB" id="TriTrypDB:ECC02_003090"/>
<gene>
    <name evidence="2" type="ORF">ECC02_003090</name>
</gene>